<accession>A0A916VZD9</accession>
<keyword evidence="1" id="KW-0732">Signal</keyword>
<dbReference type="AlphaFoldDB" id="A0A916VZD9"/>
<sequence>MNRREFLTTLAATAAATTLPTLAQSPAQSQGNAQLAIESTTGPTIPLDFTGLSYETAQLANPAFFSAQNKVLIDLFRGLSPQGVLRIGGNTSEFTTWSPTDITTPPPFDATGPATHAHAEIPTTNTPRAIKNLRAFLDATNWTLIYGLNAARGTIENAVAEAIAVHEIIGPRLICFQLGNEPASWRRRYRPATFTYADYAKEWAKLHDAVVAKIPNARFGGADDNGTAYLTGLAADASHYHDIVLLTSHYYTMGPASSPKSTLERLLNPDPKLASNLATIMAAARATHLPYRMTEGNSCWDGGKPGVSDTLASALWCADMMLQFAQAGAAGVNLHGGGEGFYTPIAGSPSTALTTRPEYYGIQFAQQLTGHTFLKTTLTGASPRVNAYALEQHHHRALVVINKDDAPLTLTIPTRTQTKAVRLTGPAFDSKSKPDYNPITVPRTTHLEIPARSATLYNL</sequence>
<dbReference type="PROSITE" id="PS51318">
    <property type="entry name" value="TAT"/>
    <property type="match status" value="1"/>
</dbReference>
<dbReference type="EMBL" id="BMJB01000001">
    <property type="protein sequence ID" value="GGA54234.1"/>
    <property type="molecule type" value="Genomic_DNA"/>
</dbReference>
<dbReference type="InterPro" id="IPR006311">
    <property type="entry name" value="TAT_signal"/>
</dbReference>
<reference evidence="2" key="2">
    <citation type="submission" date="2020-09" db="EMBL/GenBank/DDBJ databases">
        <authorList>
            <person name="Sun Q."/>
            <person name="Zhou Y."/>
        </authorList>
    </citation>
    <scope>NUCLEOTIDE SEQUENCE</scope>
    <source>
        <strain evidence="2">CGMCC 1.15447</strain>
    </source>
</reference>
<dbReference type="Gene3D" id="2.60.40.1180">
    <property type="entry name" value="Golgi alpha-mannosidase II"/>
    <property type="match status" value="1"/>
</dbReference>
<name>A0A916VZD9_9BACT</name>
<evidence type="ECO:0008006" key="4">
    <source>
        <dbReference type="Google" id="ProtNLM"/>
    </source>
</evidence>
<evidence type="ECO:0000313" key="2">
    <source>
        <dbReference type="EMBL" id="GGA54234.1"/>
    </source>
</evidence>
<dbReference type="Proteomes" id="UP000648801">
    <property type="component" value="Unassembled WGS sequence"/>
</dbReference>
<dbReference type="InterPro" id="IPR052974">
    <property type="entry name" value="GH79_Enzymes"/>
</dbReference>
<dbReference type="RefSeq" id="WP_188757500.1">
    <property type="nucleotide sequence ID" value="NZ_BMJB01000001.1"/>
</dbReference>
<evidence type="ECO:0000256" key="1">
    <source>
        <dbReference type="SAM" id="SignalP"/>
    </source>
</evidence>
<evidence type="ECO:0000313" key="3">
    <source>
        <dbReference type="Proteomes" id="UP000648801"/>
    </source>
</evidence>
<protein>
    <recommendedName>
        <fullName evidence="4">Twin-arginine translocation signal domain-containing protein</fullName>
    </recommendedName>
</protein>
<dbReference type="SUPFAM" id="SSF51445">
    <property type="entry name" value="(Trans)glycosidases"/>
    <property type="match status" value="1"/>
</dbReference>
<organism evidence="2 3">
    <name type="scientific">Edaphobacter acidisoli</name>
    <dbReference type="NCBI Taxonomy" id="2040573"/>
    <lineage>
        <taxon>Bacteria</taxon>
        <taxon>Pseudomonadati</taxon>
        <taxon>Acidobacteriota</taxon>
        <taxon>Terriglobia</taxon>
        <taxon>Terriglobales</taxon>
        <taxon>Acidobacteriaceae</taxon>
        <taxon>Edaphobacter</taxon>
    </lineage>
</organism>
<dbReference type="Gene3D" id="3.20.20.80">
    <property type="entry name" value="Glycosidases"/>
    <property type="match status" value="1"/>
</dbReference>
<dbReference type="InterPro" id="IPR013780">
    <property type="entry name" value="Glyco_hydro_b"/>
</dbReference>
<proteinExistence type="predicted"/>
<dbReference type="PANTHER" id="PTHR36183">
    <property type="entry name" value="BETA-GLUCURONIDASE"/>
    <property type="match status" value="1"/>
</dbReference>
<gene>
    <name evidence="2" type="ORF">GCM10011507_01840</name>
</gene>
<dbReference type="PANTHER" id="PTHR36183:SF2">
    <property type="entry name" value="BETA-GLUCURONIDASE C-TERMINAL DOMAIN-CONTAINING PROTEIN"/>
    <property type="match status" value="1"/>
</dbReference>
<dbReference type="InterPro" id="IPR017853">
    <property type="entry name" value="GH"/>
</dbReference>
<keyword evidence="3" id="KW-1185">Reference proteome</keyword>
<feature type="chain" id="PRO_5037702639" description="Twin-arginine translocation signal domain-containing protein" evidence="1">
    <location>
        <begin position="24"/>
        <end position="459"/>
    </location>
</feature>
<feature type="signal peptide" evidence="1">
    <location>
        <begin position="1"/>
        <end position="23"/>
    </location>
</feature>
<reference evidence="2" key="1">
    <citation type="journal article" date="2014" name="Int. J. Syst. Evol. Microbiol.">
        <title>Complete genome sequence of Corynebacterium casei LMG S-19264T (=DSM 44701T), isolated from a smear-ripened cheese.</title>
        <authorList>
            <consortium name="US DOE Joint Genome Institute (JGI-PGF)"/>
            <person name="Walter F."/>
            <person name="Albersmeier A."/>
            <person name="Kalinowski J."/>
            <person name="Ruckert C."/>
        </authorList>
    </citation>
    <scope>NUCLEOTIDE SEQUENCE</scope>
    <source>
        <strain evidence="2">CGMCC 1.15447</strain>
    </source>
</reference>
<comment type="caution">
    <text evidence="2">The sequence shown here is derived from an EMBL/GenBank/DDBJ whole genome shotgun (WGS) entry which is preliminary data.</text>
</comment>